<sequence>MNTIKGLLKLGGLMSARDMMELDEAAKLHLKHSNISFKVISIGDNTITVKAEQGKHLSENYADVKRLNTRTQELFSKFLPEHKIIVQPVPFQNAVVDEVDPKWIEQKMFTTGTRLKDIQGDTGVDKTNLSAWVNGTRPMSQPVKAMFYYYFANKK</sequence>
<gene>
    <name evidence="1" type="ORF">GM920_07695</name>
</gene>
<dbReference type="EMBL" id="WNXC01000001">
    <property type="protein sequence ID" value="MBB2148792.1"/>
    <property type="molecule type" value="Genomic_DNA"/>
</dbReference>
<name>A0ABR6EUC1_9SPHI</name>
<dbReference type="Proteomes" id="UP000636110">
    <property type="component" value="Unassembled WGS sequence"/>
</dbReference>
<keyword evidence="2" id="KW-1185">Reference proteome</keyword>
<accession>A0ABR6EUC1</accession>
<proteinExistence type="predicted"/>
<evidence type="ECO:0000313" key="1">
    <source>
        <dbReference type="EMBL" id="MBB2148792.1"/>
    </source>
</evidence>
<evidence type="ECO:0000313" key="2">
    <source>
        <dbReference type="Proteomes" id="UP000636110"/>
    </source>
</evidence>
<protein>
    <submittedName>
        <fullName evidence="1">XRE family transcriptional regulator</fullName>
    </submittedName>
</protein>
<comment type="caution">
    <text evidence="1">The sequence shown here is derived from an EMBL/GenBank/DDBJ whole genome shotgun (WGS) entry which is preliminary data.</text>
</comment>
<organism evidence="1 2">
    <name type="scientific">Pedobacter gandavensis</name>
    <dbReference type="NCBI Taxonomy" id="2679963"/>
    <lineage>
        <taxon>Bacteria</taxon>
        <taxon>Pseudomonadati</taxon>
        <taxon>Bacteroidota</taxon>
        <taxon>Sphingobacteriia</taxon>
        <taxon>Sphingobacteriales</taxon>
        <taxon>Sphingobacteriaceae</taxon>
        <taxon>Pedobacter</taxon>
    </lineage>
</organism>
<reference evidence="1 2" key="1">
    <citation type="submission" date="2019-11" db="EMBL/GenBank/DDBJ databases">
        <title>Description of Pedobacter sp. LMG 31462T.</title>
        <authorList>
            <person name="Carlier A."/>
            <person name="Qi S."/>
            <person name="Vandamme P."/>
        </authorList>
    </citation>
    <scope>NUCLEOTIDE SEQUENCE [LARGE SCALE GENOMIC DNA]</scope>
    <source>
        <strain evidence="1 2">LMG 31462</strain>
    </source>
</reference>
<dbReference type="RefSeq" id="WP_182955113.1">
    <property type="nucleotide sequence ID" value="NZ_WNXC01000001.1"/>
</dbReference>